<evidence type="ECO:0000256" key="3">
    <source>
        <dbReference type="SAM" id="Coils"/>
    </source>
</evidence>
<dbReference type="InterPro" id="IPR043128">
    <property type="entry name" value="Rev_trsase/Diguanyl_cyclase"/>
</dbReference>
<reference evidence="6" key="1">
    <citation type="submission" date="2016-09" db="EMBL/GenBank/DDBJ databases">
        <authorList>
            <person name="Wan X."/>
            <person name="Hou S."/>
        </authorList>
    </citation>
    <scope>NUCLEOTIDE SEQUENCE [LARGE SCALE GENOMIC DNA]</scope>
    <source>
        <strain evidence="6">KH87</strain>
    </source>
</reference>
<gene>
    <name evidence="5" type="ORF">BI198_00595</name>
</gene>
<dbReference type="InterPro" id="IPR000160">
    <property type="entry name" value="GGDEF_dom"/>
</dbReference>
<dbReference type="RefSeq" id="WP_070047795.1">
    <property type="nucleotide sequence ID" value="NZ_CBCSDO010000011.1"/>
</dbReference>
<name>A0A1E7Q2D3_9GAMM</name>
<dbReference type="PANTHER" id="PTHR45138">
    <property type="entry name" value="REGULATORY COMPONENTS OF SENSORY TRANSDUCTION SYSTEM"/>
    <property type="match status" value="1"/>
</dbReference>
<dbReference type="InterPro" id="IPR050469">
    <property type="entry name" value="Diguanylate_Cyclase"/>
</dbReference>
<evidence type="ECO:0000259" key="4">
    <source>
        <dbReference type="PROSITE" id="PS50887"/>
    </source>
</evidence>
<protein>
    <recommendedName>
        <fullName evidence="1">diguanylate cyclase</fullName>
        <ecNumber evidence="1">2.7.7.65</ecNumber>
    </recommendedName>
</protein>
<feature type="coiled-coil region" evidence="3">
    <location>
        <begin position="129"/>
        <end position="174"/>
    </location>
</feature>
<comment type="catalytic activity">
    <reaction evidence="2">
        <text>2 GTP = 3',3'-c-di-GMP + 2 diphosphate</text>
        <dbReference type="Rhea" id="RHEA:24898"/>
        <dbReference type="ChEBI" id="CHEBI:33019"/>
        <dbReference type="ChEBI" id="CHEBI:37565"/>
        <dbReference type="ChEBI" id="CHEBI:58805"/>
        <dbReference type="EC" id="2.7.7.65"/>
    </reaction>
</comment>
<dbReference type="Pfam" id="PF00990">
    <property type="entry name" value="GGDEF"/>
    <property type="match status" value="1"/>
</dbReference>
<dbReference type="SMART" id="SM00267">
    <property type="entry name" value="GGDEF"/>
    <property type="match status" value="1"/>
</dbReference>
<evidence type="ECO:0000256" key="1">
    <source>
        <dbReference type="ARBA" id="ARBA00012528"/>
    </source>
</evidence>
<dbReference type="SUPFAM" id="SSF55073">
    <property type="entry name" value="Nucleotide cyclase"/>
    <property type="match status" value="1"/>
</dbReference>
<dbReference type="PROSITE" id="PS50887">
    <property type="entry name" value="GGDEF"/>
    <property type="match status" value="1"/>
</dbReference>
<proteinExistence type="predicted"/>
<dbReference type="Proteomes" id="UP000242258">
    <property type="component" value="Unassembled WGS sequence"/>
</dbReference>
<evidence type="ECO:0000313" key="6">
    <source>
        <dbReference type="Proteomes" id="UP000242258"/>
    </source>
</evidence>
<evidence type="ECO:0000256" key="2">
    <source>
        <dbReference type="ARBA" id="ARBA00034247"/>
    </source>
</evidence>
<keyword evidence="3" id="KW-0175">Coiled coil</keyword>
<evidence type="ECO:0000313" key="5">
    <source>
        <dbReference type="EMBL" id="OEY68228.1"/>
    </source>
</evidence>
<dbReference type="NCBIfam" id="TIGR00254">
    <property type="entry name" value="GGDEF"/>
    <property type="match status" value="1"/>
</dbReference>
<dbReference type="Gene3D" id="3.30.70.270">
    <property type="match status" value="1"/>
</dbReference>
<dbReference type="OrthoDB" id="9812260at2"/>
<feature type="domain" description="GGDEF" evidence="4">
    <location>
        <begin position="203"/>
        <end position="338"/>
    </location>
</feature>
<dbReference type="EC" id="2.7.7.65" evidence="1"/>
<accession>A0A1E7Q2D3</accession>
<organism evidence="5 6">
    <name type="scientific">Rheinheimera salexigens</name>
    <dbReference type="NCBI Taxonomy" id="1628148"/>
    <lineage>
        <taxon>Bacteria</taxon>
        <taxon>Pseudomonadati</taxon>
        <taxon>Pseudomonadota</taxon>
        <taxon>Gammaproteobacteria</taxon>
        <taxon>Chromatiales</taxon>
        <taxon>Chromatiaceae</taxon>
        <taxon>Rheinheimera</taxon>
    </lineage>
</organism>
<comment type="caution">
    <text evidence="5">The sequence shown here is derived from an EMBL/GenBank/DDBJ whole genome shotgun (WGS) entry which is preliminary data.</text>
</comment>
<dbReference type="PANTHER" id="PTHR45138:SF9">
    <property type="entry name" value="DIGUANYLATE CYCLASE DGCM-RELATED"/>
    <property type="match status" value="1"/>
</dbReference>
<dbReference type="InterPro" id="IPR029787">
    <property type="entry name" value="Nucleotide_cyclase"/>
</dbReference>
<dbReference type="GO" id="GO:0052621">
    <property type="term" value="F:diguanylate cyclase activity"/>
    <property type="evidence" value="ECO:0007669"/>
    <property type="project" value="UniProtKB-EC"/>
</dbReference>
<keyword evidence="6" id="KW-1185">Reference proteome</keyword>
<dbReference type="EMBL" id="MKEK01000001">
    <property type="protein sequence ID" value="OEY68228.1"/>
    <property type="molecule type" value="Genomic_DNA"/>
</dbReference>
<sequence length="342" mass="38472">MKYQDTFAQAKTKAVTVNAFMQQNFLPANPINYTVCYEYVSKSNTELCQSIEQKITANARFDNFSMTELYNRYLTPVSQQHEHIVYQATGMLNRLSANTDVAAENISLYLNTINAQLVNLQQLTPEPSVAKVVNQLQQATTQIQHQQQQLQQQLLLANQHSHQLRDELEQLKQQRLRDPLTGLYNRAAMHNQVDIWLSEQPERNIAAIAISLDQFNNFNQQYGDAVGDIVLSKISNKISSFIQASGIAVRTSADEFLLLLPDIDLRSANEVAHSVRTQVAKLRFVSARNQQALAKVTLSLGVCLYDATENWYQFLARSASVLHIAQQAGQNQIASEAMVAGE</sequence>
<dbReference type="CDD" id="cd01949">
    <property type="entry name" value="GGDEF"/>
    <property type="match status" value="1"/>
</dbReference>
<dbReference type="STRING" id="1628148.BI198_00595"/>
<dbReference type="AlphaFoldDB" id="A0A1E7Q2D3"/>